<keyword evidence="8" id="KW-1185">Reference proteome</keyword>
<dbReference type="InterPro" id="IPR001207">
    <property type="entry name" value="Transposase_mutator"/>
</dbReference>
<dbReference type="GO" id="GO:0003677">
    <property type="term" value="F:DNA binding"/>
    <property type="evidence" value="ECO:0007669"/>
    <property type="project" value="UniProtKB-UniRule"/>
</dbReference>
<evidence type="ECO:0000256" key="5">
    <source>
        <dbReference type="ARBA" id="ARBA00023172"/>
    </source>
</evidence>
<dbReference type="GO" id="GO:0004803">
    <property type="term" value="F:transposase activity"/>
    <property type="evidence" value="ECO:0007669"/>
    <property type="project" value="UniProtKB-UniRule"/>
</dbReference>
<dbReference type="AlphaFoldDB" id="A0A1T5GVB2"/>
<keyword evidence="3 6" id="KW-0815">Transposition</keyword>
<evidence type="ECO:0000256" key="3">
    <source>
        <dbReference type="ARBA" id="ARBA00022578"/>
    </source>
</evidence>
<proteinExistence type="inferred from homology"/>
<evidence type="ECO:0000313" key="7">
    <source>
        <dbReference type="EMBL" id="SKC12318.1"/>
    </source>
</evidence>
<protein>
    <recommendedName>
        <fullName evidence="6">Mutator family transposase</fullName>
    </recommendedName>
</protein>
<evidence type="ECO:0000256" key="4">
    <source>
        <dbReference type="ARBA" id="ARBA00023125"/>
    </source>
</evidence>
<dbReference type="PANTHER" id="PTHR33217:SF8">
    <property type="entry name" value="MUTATOR FAMILY TRANSPOSASE"/>
    <property type="match status" value="1"/>
</dbReference>
<keyword evidence="6" id="KW-0814">Transposable element</keyword>
<evidence type="ECO:0000256" key="2">
    <source>
        <dbReference type="ARBA" id="ARBA00010961"/>
    </source>
</evidence>
<reference evidence="8" key="1">
    <citation type="submission" date="2017-02" db="EMBL/GenBank/DDBJ databases">
        <authorList>
            <person name="Varghese N."/>
            <person name="Submissions S."/>
        </authorList>
    </citation>
    <scope>NUCLEOTIDE SEQUENCE [LARGE SCALE GENOMIC DNA]</scope>
    <source>
        <strain evidence="8">DSM 24091</strain>
    </source>
</reference>
<evidence type="ECO:0000256" key="6">
    <source>
        <dbReference type="RuleBase" id="RU365089"/>
    </source>
</evidence>
<evidence type="ECO:0000313" key="8">
    <source>
        <dbReference type="Proteomes" id="UP000190150"/>
    </source>
</evidence>
<dbReference type="PANTHER" id="PTHR33217">
    <property type="entry name" value="TRANSPOSASE FOR INSERTION SEQUENCE ELEMENT IS1081"/>
    <property type="match status" value="1"/>
</dbReference>
<dbReference type="Pfam" id="PF00872">
    <property type="entry name" value="Transposase_mut"/>
    <property type="match status" value="1"/>
</dbReference>
<sequence length="412" mass="47439">MVMKDKTPFDFERFKEEAMQGLYNGKSLSPNDGVLAPLMKHLLESMMDGELESHLQEDKALGNSNRRNGKTKKTVRGLNTGTFELESGRDRSGTFEPKVVPKRQLIITEQLEGHVLSMYAKGMSTRAISDFIREMYAMEISATEISRITESVMPAVNEWRSRPLEAVYPFVFLDCMHYKVRQNGTVESRAIYNILGIGMDGRKDLIGLYSSENEGAKFWLSVLTDLKQRGVEDILIACIDGLKGFPEAIESIFPKTKVQLCIVHQIRSSMRYVTEKDKKAVIEDLKPVYKAVNEEMGYENLLIFEEKWGKKYPIAAKSWLDNWTNLSTFFEYDEQVRKTIYTTNPIEGMHRQVRKITKTKGAFSSEQALMKLMFLIIRDISKKWTMPIHNWGLTISQLYIKFGDRLKLDRGF</sequence>
<comment type="similarity">
    <text evidence="2 6">Belongs to the transposase mutator family.</text>
</comment>
<dbReference type="NCBIfam" id="NF033543">
    <property type="entry name" value="transpos_IS256"/>
    <property type="match status" value="1"/>
</dbReference>
<comment type="function">
    <text evidence="1 6">Required for the transposition of the insertion element.</text>
</comment>
<organism evidence="7 8">
    <name type="scientific">Sphingobacterium nematocida</name>
    <dbReference type="NCBI Taxonomy" id="1513896"/>
    <lineage>
        <taxon>Bacteria</taxon>
        <taxon>Pseudomonadati</taxon>
        <taxon>Bacteroidota</taxon>
        <taxon>Sphingobacteriia</taxon>
        <taxon>Sphingobacteriales</taxon>
        <taxon>Sphingobacteriaceae</taxon>
        <taxon>Sphingobacterium</taxon>
    </lineage>
</organism>
<name>A0A1T5GVB2_9SPHI</name>
<keyword evidence="5 6" id="KW-0233">DNA recombination</keyword>
<keyword evidence="4 6" id="KW-0238">DNA-binding</keyword>
<gene>
    <name evidence="7" type="ORF">SAMN05660841_04375</name>
</gene>
<dbReference type="GO" id="GO:0006313">
    <property type="term" value="P:DNA transposition"/>
    <property type="evidence" value="ECO:0007669"/>
    <property type="project" value="UniProtKB-UniRule"/>
</dbReference>
<evidence type="ECO:0000256" key="1">
    <source>
        <dbReference type="ARBA" id="ARBA00002190"/>
    </source>
</evidence>
<accession>A0A1T5GVB2</accession>
<dbReference type="Proteomes" id="UP000190150">
    <property type="component" value="Unassembled WGS sequence"/>
</dbReference>
<dbReference type="EMBL" id="FUZF01000039">
    <property type="protein sequence ID" value="SKC12318.1"/>
    <property type="molecule type" value="Genomic_DNA"/>
</dbReference>